<feature type="region of interest" description="Disordered" evidence="1">
    <location>
        <begin position="137"/>
        <end position="234"/>
    </location>
</feature>
<organism evidence="2 3">
    <name type="scientific">Tanacetum coccineum</name>
    <dbReference type="NCBI Taxonomy" id="301880"/>
    <lineage>
        <taxon>Eukaryota</taxon>
        <taxon>Viridiplantae</taxon>
        <taxon>Streptophyta</taxon>
        <taxon>Embryophyta</taxon>
        <taxon>Tracheophyta</taxon>
        <taxon>Spermatophyta</taxon>
        <taxon>Magnoliopsida</taxon>
        <taxon>eudicotyledons</taxon>
        <taxon>Gunneridae</taxon>
        <taxon>Pentapetalae</taxon>
        <taxon>asterids</taxon>
        <taxon>campanulids</taxon>
        <taxon>Asterales</taxon>
        <taxon>Asteraceae</taxon>
        <taxon>Asteroideae</taxon>
        <taxon>Anthemideae</taxon>
        <taxon>Anthemidinae</taxon>
        <taxon>Tanacetum</taxon>
    </lineage>
</organism>
<feature type="compositionally biased region" description="Basic and acidic residues" evidence="1">
    <location>
        <begin position="187"/>
        <end position="197"/>
    </location>
</feature>
<sequence length="555" mass="62783">MNYPRFTKAIIHHFITKDKSISMRNIMFMHTARDDNILGPMRFVSKFNDFQIYGALLPNMTTNQQMLDFDAYKTYLACATGAASPKMKRKFKKPASPLKKRTFVIKKAPAKAERSKGIELLSDAALLKETQLKKALKRSEQEISIRQAGGSSEGADIELEVPDEPKGNSGDEANVQEDEEVQESDNEPQHADDERTNYENQETNDDKEETEDEFIHTPLNYVPIDDETNDESNDVTEEEYERINGELYGDVNISLTDAEPADKEKDDEEITVVGHMNVNQDSAGNQVKDDAQATQKTYAPIPSSSISSDYAAKFLNFDNIIPTKTKVISMMDINVQHEVPQLKDVDNSTKVNSIIKYEVPNAVKEYLGSNLDDAMHKVIQRNFTDIIKEHSVPAEIHARKQQVPKETITLFDTTALEEFDQKTTLFKTMTKSKSFNKSQKQRALYHALIESILEDEDAMDKGVAEKLKKRKPYNADKDEGPSSAQAEETMFKAGDTQGPHNLREDTGNTDEPPVINVDPKDWFKKPEIPPTPDPERNKGKSTKNKPIQKWLNDLA</sequence>
<evidence type="ECO:0000313" key="2">
    <source>
        <dbReference type="EMBL" id="GJS59558.1"/>
    </source>
</evidence>
<reference evidence="2" key="1">
    <citation type="journal article" date="2022" name="Int. J. Mol. Sci.">
        <title>Draft Genome of Tanacetum Coccineum: Genomic Comparison of Closely Related Tanacetum-Family Plants.</title>
        <authorList>
            <person name="Yamashiro T."/>
            <person name="Shiraishi A."/>
            <person name="Nakayama K."/>
            <person name="Satake H."/>
        </authorList>
    </citation>
    <scope>NUCLEOTIDE SEQUENCE</scope>
</reference>
<evidence type="ECO:0000313" key="3">
    <source>
        <dbReference type="Proteomes" id="UP001151760"/>
    </source>
</evidence>
<evidence type="ECO:0000256" key="1">
    <source>
        <dbReference type="SAM" id="MobiDB-lite"/>
    </source>
</evidence>
<accession>A0ABQ4X3G1</accession>
<dbReference type="EMBL" id="BQNB010009158">
    <property type="protein sequence ID" value="GJS59558.1"/>
    <property type="molecule type" value="Genomic_DNA"/>
</dbReference>
<comment type="caution">
    <text evidence="2">The sequence shown here is derived from an EMBL/GenBank/DDBJ whole genome shotgun (WGS) entry which is preliminary data.</text>
</comment>
<proteinExistence type="predicted"/>
<feature type="compositionally biased region" description="Acidic residues" evidence="1">
    <location>
        <begin position="224"/>
        <end position="234"/>
    </location>
</feature>
<protein>
    <submittedName>
        <fullName evidence="2">Uncharacterized protein</fullName>
    </submittedName>
</protein>
<name>A0ABQ4X3G1_9ASTR</name>
<keyword evidence="3" id="KW-1185">Reference proteome</keyword>
<dbReference type="Proteomes" id="UP001151760">
    <property type="component" value="Unassembled WGS sequence"/>
</dbReference>
<feature type="compositionally biased region" description="Basic and acidic residues" evidence="1">
    <location>
        <begin position="518"/>
        <end position="538"/>
    </location>
</feature>
<gene>
    <name evidence="2" type="ORF">Tco_0654342</name>
</gene>
<feature type="compositionally biased region" description="Acidic residues" evidence="1">
    <location>
        <begin position="202"/>
        <end position="212"/>
    </location>
</feature>
<reference evidence="2" key="2">
    <citation type="submission" date="2022-01" db="EMBL/GenBank/DDBJ databases">
        <authorList>
            <person name="Yamashiro T."/>
            <person name="Shiraishi A."/>
            <person name="Satake H."/>
            <person name="Nakayama K."/>
        </authorList>
    </citation>
    <scope>NUCLEOTIDE SEQUENCE</scope>
</reference>
<feature type="compositionally biased region" description="Acidic residues" evidence="1">
    <location>
        <begin position="174"/>
        <end position="186"/>
    </location>
</feature>
<feature type="region of interest" description="Disordered" evidence="1">
    <location>
        <begin position="470"/>
        <end position="555"/>
    </location>
</feature>